<keyword evidence="3" id="KW-1185">Reference proteome</keyword>
<sequence length="320" mass="33850">MSRVWYLFRAASRGGPGRSHSPTAARRVRAGVSVAIMATMAGGCGNGPTTHADAAPPPSPPVVLDASRLRLPLDPYLLTPRESEWVSQAYRRPLTDCLRRFGLTTPERPVSTGGPATSNERRYGITDPALAASAGYRVAATPSAATPTPPARPTPTGSADPRLLDVLTGRRGTVDGHPVPNGGCSGEARRRMTVGAPAVSDPFLAQRLSQESYGQSGRDRRVQAATHAWSDCMHGHGYDYATPLDAAADPRFRDGPVSRTEITVATTDIACKKQTNLVGVWFAVEAALQKPRVAANRTALENIGRTNEIQLSVAKGLGLG</sequence>
<accession>A0A2I2KS87</accession>
<reference evidence="2 3" key="1">
    <citation type="submission" date="2017-06" db="EMBL/GenBank/DDBJ databases">
        <authorList>
            <person name="Kim H.J."/>
            <person name="Triplett B.A."/>
        </authorList>
    </citation>
    <scope>NUCLEOTIDE SEQUENCE [LARGE SCALE GENOMIC DNA]</scope>
    <source>
        <strain evidence="2">FRACA_ARgP5</strain>
    </source>
</reference>
<feature type="region of interest" description="Disordered" evidence="1">
    <location>
        <begin position="140"/>
        <end position="162"/>
    </location>
</feature>
<name>A0A2I2KS87_9ACTN</name>
<protein>
    <submittedName>
        <fullName evidence="2">Uncharacterized protein</fullName>
    </submittedName>
</protein>
<dbReference type="AlphaFoldDB" id="A0A2I2KS87"/>
<dbReference type="EMBL" id="FZMO01000175">
    <property type="protein sequence ID" value="SNQ48533.1"/>
    <property type="molecule type" value="Genomic_DNA"/>
</dbReference>
<organism evidence="2 3">
    <name type="scientific">Frankia canadensis</name>
    <dbReference type="NCBI Taxonomy" id="1836972"/>
    <lineage>
        <taxon>Bacteria</taxon>
        <taxon>Bacillati</taxon>
        <taxon>Actinomycetota</taxon>
        <taxon>Actinomycetes</taxon>
        <taxon>Frankiales</taxon>
        <taxon>Frankiaceae</taxon>
        <taxon>Frankia</taxon>
    </lineage>
</organism>
<dbReference type="Proteomes" id="UP000234331">
    <property type="component" value="Unassembled WGS sequence"/>
</dbReference>
<evidence type="ECO:0000313" key="2">
    <source>
        <dbReference type="EMBL" id="SNQ48533.1"/>
    </source>
</evidence>
<proteinExistence type="predicted"/>
<evidence type="ECO:0000313" key="3">
    <source>
        <dbReference type="Proteomes" id="UP000234331"/>
    </source>
</evidence>
<evidence type="ECO:0000256" key="1">
    <source>
        <dbReference type="SAM" id="MobiDB-lite"/>
    </source>
</evidence>
<gene>
    <name evidence="2" type="ORF">FRACA_2560008</name>
</gene>